<dbReference type="PANTHER" id="PTHR46406">
    <property type="entry name" value="NITRIC OXIDE-ASSOCIATED PROTEIN 1"/>
    <property type="match status" value="1"/>
</dbReference>
<evidence type="ECO:0000259" key="2">
    <source>
        <dbReference type="Pfam" id="PF21516"/>
    </source>
</evidence>
<protein>
    <submittedName>
        <fullName evidence="3">Uncharacterized protein</fullName>
    </submittedName>
</protein>
<dbReference type="Pfam" id="PF01926">
    <property type="entry name" value="MMR_HSR1"/>
    <property type="match status" value="1"/>
</dbReference>
<dbReference type="OrthoDB" id="1696305at2759"/>
<dbReference type="PANTHER" id="PTHR46406:SF1">
    <property type="entry name" value="NITRIC OXIDE-ASSOCIATED PROTEIN 1"/>
    <property type="match status" value="1"/>
</dbReference>
<reference evidence="3" key="1">
    <citation type="submission" date="2015-07" db="EMBL/GenBank/DDBJ databases">
        <title>MeaNS - Measles Nucleotide Surveillance Program.</title>
        <authorList>
            <person name="Tran T."/>
            <person name="Druce J."/>
        </authorList>
    </citation>
    <scope>NUCLEOTIDE SEQUENCE</scope>
    <source>
        <strain evidence="3">UCB-OBI-ISO-001</strain>
        <tissue evidence="3">Gonad</tissue>
    </source>
</reference>
<dbReference type="AlphaFoldDB" id="A0A0L8HTW3"/>
<feature type="domain" description="NOA1/YqeH-like C-terminal" evidence="2">
    <location>
        <begin position="600"/>
        <end position="696"/>
    </location>
</feature>
<dbReference type="GO" id="GO:0005525">
    <property type="term" value="F:GTP binding"/>
    <property type="evidence" value="ECO:0007669"/>
    <property type="project" value="InterPro"/>
</dbReference>
<dbReference type="CDD" id="cd01855">
    <property type="entry name" value="YqeH"/>
    <property type="match status" value="1"/>
</dbReference>
<dbReference type="InterPro" id="IPR006073">
    <property type="entry name" value="GTP-bd"/>
</dbReference>
<dbReference type="EMBL" id="KQ417300">
    <property type="protein sequence ID" value="KOF92634.1"/>
    <property type="molecule type" value="Genomic_DNA"/>
</dbReference>
<proteinExistence type="predicted"/>
<organism evidence="3">
    <name type="scientific">Octopus bimaculoides</name>
    <name type="common">California two-spotted octopus</name>
    <dbReference type="NCBI Taxonomy" id="37653"/>
    <lineage>
        <taxon>Eukaryota</taxon>
        <taxon>Metazoa</taxon>
        <taxon>Spiralia</taxon>
        <taxon>Lophotrochozoa</taxon>
        <taxon>Mollusca</taxon>
        <taxon>Cephalopoda</taxon>
        <taxon>Coleoidea</taxon>
        <taxon>Octopodiformes</taxon>
        <taxon>Octopoda</taxon>
        <taxon>Incirrata</taxon>
        <taxon>Octopodidae</taxon>
        <taxon>Octopus</taxon>
    </lineage>
</organism>
<dbReference type="OMA" id="LGCTNVG"/>
<dbReference type="Pfam" id="PF21516">
    <property type="entry name" value="YqeH-like_C"/>
    <property type="match status" value="1"/>
</dbReference>
<evidence type="ECO:0000313" key="3">
    <source>
        <dbReference type="EMBL" id="KOF92634.1"/>
    </source>
</evidence>
<dbReference type="InterPro" id="IPR052807">
    <property type="entry name" value="Mito_transl_resp_regulator"/>
</dbReference>
<dbReference type="InterPro" id="IPR027417">
    <property type="entry name" value="P-loop_NTPase"/>
</dbReference>
<dbReference type="Gene3D" id="3.40.50.300">
    <property type="entry name" value="P-loop containing nucleotide triphosphate hydrolases"/>
    <property type="match status" value="1"/>
</dbReference>
<accession>A0A0L8HTW3</accession>
<dbReference type="KEGG" id="obi:106868619"/>
<name>A0A0L8HTW3_OCTBM</name>
<dbReference type="SUPFAM" id="SSF52540">
    <property type="entry name" value="P-loop containing nucleoside triphosphate hydrolases"/>
    <property type="match status" value="1"/>
</dbReference>
<evidence type="ECO:0000259" key="1">
    <source>
        <dbReference type="Pfam" id="PF01926"/>
    </source>
</evidence>
<gene>
    <name evidence="3" type="ORF">OCBIM_22006145mg</name>
</gene>
<dbReference type="InterPro" id="IPR048422">
    <property type="entry name" value="NOA1/YqeH-like_C"/>
</dbReference>
<feature type="domain" description="G" evidence="1">
    <location>
        <begin position="375"/>
        <end position="425"/>
    </location>
</feature>
<sequence>MSLSMLSRFPLRRFRLNTGNIHENLGKCLSNVKLNDIQRRTLKFDYERGITVPCPLTRRSICLEIPKMILCRNYKKYLRRRKKQQQALKEEENEKDDDLFEGLSVATRMILNKENIRKEPMMESTEISRPNIEGQLGLSNVFYESDATQKLLKAYEELNFTADQTESFLHKLRLSIKTYEDPQKKKPFSVGEPDPSIEASNVNCPGCGATLHCQDQNRPGYISSKKFKSLTLERMEKTLCFRCLLMKYHKHCLNMKIPIEGYPQILSKIHDSRAIVLFTVDLSDINNSMLNHILPIIGRKRPVYIIGNKVDLIPMDSPLYLKRLKKYLFTACSQAGWNPSGYNIRHIELVSAKTGYGIENLIDKLFDDHGKNGDVYLVGSSNVGKSSIFNILLESDFCKSQAREIFQKATVSVWPGTTLNLLKFPILSPTSEQMYKRKARLQEDTEVIEEMEMRQRIRLEKYGSSDNAILRGLVRMTQFVTPPDNEYEGFSVTSYTAKPDASITPSELDTKLESEKAKRLEIFKSTLEQSRWLYDTPGVINTQQITSFLNPEELQILLSCKMFRPRTFVLKPNRAMFVTGLGRIDYVEGTENVLLTVINNIKIKVHVMEIEKAEDFYKENIGKDVLQIPLGDEDRLRLIPPLVGKTFHLTGTGFKKTVCDIVLSSIGWVGVSTKSGHSFTLRAYTPGGHGCLTRPALLPNAINLKQKRIRNKPAYKISKCLSLIKLPPIKRSHL</sequence>
<dbReference type="STRING" id="37653.A0A0L8HTW3"/>